<gene>
    <name evidence="3" type="primary">yfcG_1</name>
    <name evidence="3" type="ORF">LMG31506_02448</name>
</gene>
<dbReference type="EC" id="1.8.4.-" evidence="3"/>
<dbReference type="Gene3D" id="3.40.30.10">
    <property type="entry name" value="Glutaredoxin"/>
    <property type="match status" value="1"/>
</dbReference>
<dbReference type="InterPro" id="IPR010987">
    <property type="entry name" value="Glutathione-S-Trfase_C-like"/>
</dbReference>
<protein>
    <submittedName>
        <fullName evidence="3">Disulfide-bond oxidoreductase YfcG</fullName>
        <ecNumber evidence="3">1.8.4.-</ecNumber>
    </submittedName>
</protein>
<dbReference type="SUPFAM" id="SSF52833">
    <property type="entry name" value="Thioredoxin-like"/>
    <property type="match status" value="1"/>
</dbReference>
<dbReference type="SFLD" id="SFLDG00358">
    <property type="entry name" value="Main_(cytGST)"/>
    <property type="match status" value="1"/>
</dbReference>
<reference evidence="3" key="1">
    <citation type="submission" date="2021-03" db="EMBL/GenBank/DDBJ databases">
        <authorList>
            <person name="Peeters C."/>
        </authorList>
    </citation>
    <scope>NUCLEOTIDE SEQUENCE</scope>
    <source>
        <strain evidence="3">LMG 31506</strain>
    </source>
</reference>
<dbReference type="Proteomes" id="UP000672934">
    <property type="component" value="Unassembled WGS sequence"/>
</dbReference>
<dbReference type="InterPro" id="IPR036249">
    <property type="entry name" value="Thioredoxin-like_sf"/>
</dbReference>
<evidence type="ECO:0000313" key="4">
    <source>
        <dbReference type="Proteomes" id="UP000672934"/>
    </source>
</evidence>
<dbReference type="SFLD" id="SFLDG01151">
    <property type="entry name" value="Main.2:_Nu-like"/>
    <property type="match status" value="1"/>
</dbReference>
<dbReference type="PANTHER" id="PTHR44051">
    <property type="entry name" value="GLUTATHIONE S-TRANSFERASE-RELATED"/>
    <property type="match status" value="1"/>
</dbReference>
<dbReference type="InterPro" id="IPR004045">
    <property type="entry name" value="Glutathione_S-Trfase_N"/>
</dbReference>
<proteinExistence type="predicted"/>
<dbReference type="Pfam" id="PF00043">
    <property type="entry name" value="GST_C"/>
    <property type="match status" value="1"/>
</dbReference>
<dbReference type="GO" id="GO:0016491">
    <property type="term" value="F:oxidoreductase activity"/>
    <property type="evidence" value="ECO:0007669"/>
    <property type="project" value="UniProtKB-KW"/>
</dbReference>
<comment type="caution">
    <text evidence="3">The sequence shown here is derived from an EMBL/GenBank/DDBJ whole genome shotgun (WGS) entry which is preliminary data.</text>
</comment>
<dbReference type="Pfam" id="PF13409">
    <property type="entry name" value="GST_N_2"/>
    <property type="match status" value="1"/>
</dbReference>
<dbReference type="SFLD" id="SFLDS00019">
    <property type="entry name" value="Glutathione_Transferase_(cytos"/>
    <property type="match status" value="1"/>
</dbReference>
<sequence length="222" mass="23638">MPNPTVPSAPPSTQPPSTQLILYRFSLSGHAHRAELMLSLLGLPYRSVDVDLRGGEHKREAFLRLNPFGQVPVLDDGGTIVSDSNAILVYLATRYDDGNWLPRDPAGAATVQRWLSVAAGEIASGPAAARLAVLFGAALPVEEARARATRLFALMEPILAHQPFLAASHATLADVAAYSYIARAEEGGVALSPYPALNAWLRRIEALPGFVPMPVSRVGLAA</sequence>
<feature type="domain" description="GST C-terminal" evidence="2">
    <location>
        <begin position="104"/>
        <end position="222"/>
    </location>
</feature>
<dbReference type="SUPFAM" id="SSF47616">
    <property type="entry name" value="GST C-terminal domain-like"/>
    <property type="match status" value="1"/>
</dbReference>
<dbReference type="PANTHER" id="PTHR44051:SF2">
    <property type="entry name" value="HYPOTHETICAL GLUTATHIONE S-TRANSFERASE LIKE PROTEIN"/>
    <property type="match status" value="1"/>
</dbReference>
<dbReference type="EMBL" id="CAJPUY010000008">
    <property type="protein sequence ID" value="CAG2141331.1"/>
    <property type="molecule type" value="Genomic_DNA"/>
</dbReference>
<name>A0A916IS96_9BURK</name>
<dbReference type="InterPro" id="IPR040079">
    <property type="entry name" value="Glutathione_S-Trfase"/>
</dbReference>
<organism evidence="3 4">
    <name type="scientific">Cupriavidus yeoncheonensis</name>
    <dbReference type="NCBI Taxonomy" id="1462994"/>
    <lineage>
        <taxon>Bacteria</taxon>
        <taxon>Pseudomonadati</taxon>
        <taxon>Pseudomonadota</taxon>
        <taxon>Betaproteobacteria</taxon>
        <taxon>Burkholderiales</taxon>
        <taxon>Burkholderiaceae</taxon>
        <taxon>Cupriavidus</taxon>
    </lineage>
</organism>
<dbReference type="InterPro" id="IPR036282">
    <property type="entry name" value="Glutathione-S-Trfase_C_sf"/>
</dbReference>
<accession>A0A916IS96</accession>
<feature type="domain" description="GST N-terminal" evidence="1">
    <location>
        <begin position="18"/>
        <end position="99"/>
    </location>
</feature>
<keyword evidence="4" id="KW-1185">Reference proteome</keyword>
<dbReference type="AlphaFoldDB" id="A0A916IS96"/>
<dbReference type="PROSITE" id="PS50404">
    <property type="entry name" value="GST_NTER"/>
    <property type="match status" value="1"/>
</dbReference>
<dbReference type="RefSeq" id="WP_211947416.1">
    <property type="nucleotide sequence ID" value="NZ_CAJPUY010000008.1"/>
</dbReference>
<keyword evidence="3" id="KW-0560">Oxidoreductase</keyword>
<evidence type="ECO:0000259" key="2">
    <source>
        <dbReference type="PROSITE" id="PS50405"/>
    </source>
</evidence>
<dbReference type="CDD" id="cd03056">
    <property type="entry name" value="GST_N_4"/>
    <property type="match status" value="1"/>
</dbReference>
<evidence type="ECO:0000313" key="3">
    <source>
        <dbReference type="EMBL" id="CAG2141331.1"/>
    </source>
</evidence>
<dbReference type="PROSITE" id="PS50405">
    <property type="entry name" value="GST_CTER"/>
    <property type="match status" value="1"/>
</dbReference>
<dbReference type="InterPro" id="IPR004046">
    <property type="entry name" value="GST_C"/>
</dbReference>
<dbReference type="Gene3D" id="1.20.1050.10">
    <property type="match status" value="1"/>
</dbReference>
<evidence type="ECO:0000259" key="1">
    <source>
        <dbReference type="PROSITE" id="PS50404"/>
    </source>
</evidence>